<comment type="caution">
    <text evidence="1">The sequence shown here is derived from an EMBL/GenBank/DDBJ whole genome shotgun (WGS) entry which is preliminary data.</text>
</comment>
<dbReference type="InterPro" id="IPR023168">
    <property type="entry name" value="GatB_Yqey_C_2"/>
</dbReference>
<dbReference type="Gene3D" id="1.10.10.410">
    <property type="match status" value="1"/>
</dbReference>
<dbReference type="Gene3D" id="1.10.1510.10">
    <property type="entry name" value="Uncharacterised protein YqeY/AIM41 PF09424, N-terminal domain"/>
    <property type="match status" value="1"/>
</dbReference>
<accession>A0A0G0PYX4</accession>
<dbReference type="PATRIC" id="fig|1618642.3.peg.297"/>
<reference evidence="1 2" key="1">
    <citation type="journal article" date="2015" name="Nature">
        <title>rRNA introns, odd ribosomes, and small enigmatic genomes across a large radiation of phyla.</title>
        <authorList>
            <person name="Brown C.T."/>
            <person name="Hug L.A."/>
            <person name="Thomas B.C."/>
            <person name="Sharon I."/>
            <person name="Castelle C.J."/>
            <person name="Singh A."/>
            <person name="Wilkins M.J."/>
            <person name="Williams K.H."/>
            <person name="Banfield J.F."/>
        </authorList>
    </citation>
    <scope>NUCLEOTIDE SEQUENCE [LARGE SCALE GENOMIC DNA]</scope>
</reference>
<organism evidence="1 2">
    <name type="scientific">Candidatus Falkowbacteria bacterium GW2011_GWF2_39_8</name>
    <dbReference type="NCBI Taxonomy" id="1618642"/>
    <lineage>
        <taxon>Bacteria</taxon>
        <taxon>Candidatus Falkowiibacteriota</taxon>
    </lineage>
</organism>
<dbReference type="InterPro" id="IPR003789">
    <property type="entry name" value="Asn/Gln_tRNA_amidoTrase-B-like"/>
</dbReference>
<dbReference type="InterPro" id="IPR042184">
    <property type="entry name" value="YqeY/Aim41_N"/>
</dbReference>
<dbReference type="PANTHER" id="PTHR28055:SF1">
    <property type="entry name" value="ALTERED INHERITANCE OF MITOCHONDRIA PROTEIN 41, MITOCHONDRIAL"/>
    <property type="match status" value="1"/>
</dbReference>
<dbReference type="Pfam" id="PF09424">
    <property type="entry name" value="YqeY"/>
    <property type="match status" value="1"/>
</dbReference>
<name>A0A0G0PYX4_9BACT</name>
<protein>
    <recommendedName>
        <fullName evidence="3">Glutamyl-tRNA amidotransferase</fullName>
    </recommendedName>
</protein>
<evidence type="ECO:0000313" key="2">
    <source>
        <dbReference type="Proteomes" id="UP000034137"/>
    </source>
</evidence>
<dbReference type="SUPFAM" id="SSF89095">
    <property type="entry name" value="GatB/YqeY motif"/>
    <property type="match status" value="1"/>
</dbReference>
<dbReference type="GO" id="GO:0016884">
    <property type="term" value="F:carbon-nitrogen ligase activity, with glutamine as amido-N-donor"/>
    <property type="evidence" value="ECO:0007669"/>
    <property type="project" value="InterPro"/>
</dbReference>
<dbReference type="PANTHER" id="PTHR28055">
    <property type="entry name" value="ALTERED INHERITANCE OF MITOCHONDRIA PROTEIN 41, MITOCHONDRIAL"/>
    <property type="match status" value="1"/>
</dbReference>
<evidence type="ECO:0000313" key="1">
    <source>
        <dbReference type="EMBL" id="KKR33354.1"/>
    </source>
</evidence>
<proteinExistence type="predicted"/>
<dbReference type="EMBL" id="LBXO01000010">
    <property type="protein sequence ID" value="KKR33354.1"/>
    <property type="molecule type" value="Genomic_DNA"/>
</dbReference>
<sequence>MSNLEQKINEDLKQAMRDKNEMKLSVLRMLNSTIKNKMISLRSSEEVIFTDEQVMEIIASEVKKRQDAATTYIAGNREDLAKKENEESAILQTYLPQQLSDEELEQAIRQIVSANEGLDFGKLMGLAMAELKGKADGKRVGEMVKKVLVK</sequence>
<evidence type="ECO:0008006" key="3">
    <source>
        <dbReference type="Google" id="ProtNLM"/>
    </source>
</evidence>
<gene>
    <name evidence="1" type="ORF">UT64_C0010G0028</name>
</gene>
<dbReference type="Proteomes" id="UP000034137">
    <property type="component" value="Unassembled WGS sequence"/>
</dbReference>
<dbReference type="InterPro" id="IPR019004">
    <property type="entry name" value="YqeY/Aim41"/>
</dbReference>
<dbReference type="AlphaFoldDB" id="A0A0G0PYX4"/>